<feature type="compositionally biased region" description="Basic and acidic residues" evidence="1">
    <location>
        <begin position="418"/>
        <end position="495"/>
    </location>
</feature>
<gene>
    <name evidence="2" type="ORF">D9615_002682</name>
</gene>
<feature type="region of interest" description="Disordered" evidence="1">
    <location>
        <begin position="1"/>
        <end position="71"/>
    </location>
</feature>
<feature type="compositionally biased region" description="Low complexity" evidence="1">
    <location>
        <begin position="98"/>
        <end position="119"/>
    </location>
</feature>
<feature type="compositionally biased region" description="Basic and acidic residues" evidence="1">
    <location>
        <begin position="377"/>
        <end position="386"/>
    </location>
</feature>
<reference evidence="2 3" key="1">
    <citation type="journal article" date="2020" name="ISME J.">
        <title>Uncovering the hidden diversity of litter-decomposition mechanisms in mushroom-forming fungi.</title>
        <authorList>
            <person name="Floudas D."/>
            <person name="Bentzer J."/>
            <person name="Ahren D."/>
            <person name="Johansson T."/>
            <person name="Persson P."/>
            <person name="Tunlid A."/>
        </authorList>
    </citation>
    <scope>NUCLEOTIDE SEQUENCE [LARGE SCALE GENOMIC DNA]</scope>
    <source>
        <strain evidence="2 3">CBS 661.87</strain>
    </source>
</reference>
<name>A0A8H5M9V6_9AGAR</name>
<evidence type="ECO:0000256" key="1">
    <source>
        <dbReference type="SAM" id="MobiDB-lite"/>
    </source>
</evidence>
<feature type="compositionally biased region" description="Polar residues" evidence="1">
    <location>
        <begin position="228"/>
        <end position="259"/>
    </location>
</feature>
<feature type="compositionally biased region" description="Polar residues" evidence="1">
    <location>
        <begin position="639"/>
        <end position="649"/>
    </location>
</feature>
<dbReference type="OrthoDB" id="3184410at2759"/>
<feature type="compositionally biased region" description="Low complexity" evidence="1">
    <location>
        <begin position="50"/>
        <end position="68"/>
    </location>
</feature>
<evidence type="ECO:0000313" key="2">
    <source>
        <dbReference type="EMBL" id="KAF5385851.1"/>
    </source>
</evidence>
<feature type="compositionally biased region" description="Basic and acidic residues" evidence="1">
    <location>
        <begin position="930"/>
        <end position="944"/>
    </location>
</feature>
<feature type="compositionally biased region" description="Basic and acidic residues" evidence="1">
    <location>
        <begin position="767"/>
        <end position="803"/>
    </location>
</feature>
<feature type="compositionally biased region" description="Gly residues" evidence="1">
    <location>
        <begin position="336"/>
        <end position="345"/>
    </location>
</feature>
<organism evidence="2 3">
    <name type="scientific">Tricholomella constricta</name>
    <dbReference type="NCBI Taxonomy" id="117010"/>
    <lineage>
        <taxon>Eukaryota</taxon>
        <taxon>Fungi</taxon>
        <taxon>Dikarya</taxon>
        <taxon>Basidiomycota</taxon>
        <taxon>Agaricomycotina</taxon>
        <taxon>Agaricomycetes</taxon>
        <taxon>Agaricomycetidae</taxon>
        <taxon>Agaricales</taxon>
        <taxon>Tricholomatineae</taxon>
        <taxon>Lyophyllaceae</taxon>
        <taxon>Tricholomella</taxon>
    </lineage>
</organism>
<feature type="compositionally biased region" description="Polar residues" evidence="1">
    <location>
        <begin position="177"/>
        <end position="198"/>
    </location>
</feature>
<feature type="compositionally biased region" description="Basic residues" evidence="1">
    <location>
        <begin position="1"/>
        <end position="13"/>
    </location>
</feature>
<proteinExistence type="predicted"/>
<feature type="compositionally biased region" description="Basic and acidic residues" evidence="1">
    <location>
        <begin position="505"/>
        <end position="519"/>
    </location>
</feature>
<comment type="caution">
    <text evidence="2">The sequence shown here is derived from an EMBL/GenBank/DDBJ whole genome shotgun (WGS) entry which is preliminary data.</text>
</comment>
<feature type="compositionally biased region" description="Basic and acidic residues" evidence="1">
    <location>
        <begin position="712"/>
        <end position="723"/>
    </location>
</feature>
<feature type="compositionally biased region" description="Basic and acidic residues" evidence="1">
    <location>
        <begin position="909"/>
        <end position="919"/>
    </location>
</feature>
<feature type="region of interest" description="Disordered" evidence="1">
    <location>
        <begin position="175"/>
        <end position="1170"/>
    </location>
</feature>
<feature type="compositionally biased region" description="Pro residues" evidence="1">
    <location>
        <begin position="729"/>
        <end position="743"/>
    </location>
</feature>
<keyword evidence="3" id="KW-1185">Reference proteome</keyword>
<dbReference type="Proteomes" id="UP000565441">
    <property type="component" value="Unassembled WGS sequence"/>
</dbReference>
<evidence type="ECO:0000313" key="3">
    <source>
        <dbReference type="Proteomes" id="UP000565441"/>
    </source>
</evidence>
<protein>
    <submittedName>
        <fullName evidence="2">Uncharacterized protein</fullName>
    </submittedName>
</protein>
<feature type="compositionally biased region" description="Basic and acidic residues" evidence="1">
    <location>
        <begin position="608"/>
        <end position="625"/>
    </location>
</feature>
<feature type="compositionally biased region" description="Polar residues" evidence="1">
    <location>
        <begin position="315"/>
        <end position="325"/>
    </location>
</feature>
<feature type="compositionally biased region" description="Basic and acidic residues" evidence="1">
    <location>
        <begin position="877"/>
        <end position="897"/>
    </location>
</feature>
<accession>A0A8H5M9V6</accession>
<sequence length="1170" mass="128268">MASRQTKKQRKGRNNPNNRERTVTTLAEAPNTPYLVPTPSEEPAGATLMSSPFSVASSSAGNPVSSSAYQPPSNYAAFGYNNSFGTPMHGPVHNQQIQPQHPQSSFYPPQQQQQQQGPSVMRPPGRNDLELLENLKKIIKDGQHEQFRPEPQPGALASLYLGTLPSSLAQAIHPEQVQYSNVTDGPSQANQAAPSGPSSPVDLGRRPPRLQSKEGWDPTSLRKPLPGSTASGAQPTNNTTQASYGGRYNQGSNQPTAIDTSDIHANGKTNLAGPPSAGFKSSDVHMADSPAILTASSAEGPGPTSPRPSRFEPSSARSASGNSDQPRVPADRLGHGEPGYGGSRGSGNISPEKSSFDPKDDLRRDNAWSAREGQPPSDDKRRELDHPLPSPTSRPVVNGNGGGSDTRSNAGDRVPPVPRDDRIYDRDRERDRERDYRDRRDWERDRRPPYDRFRGMSDARRPPPEQRHYEPDYDRVSRRYEVKEEPLSDARRLSDVRPPPPPATVDDRAAVRPVDDRHPSAASRVPPISDPRAPVDSSRPPHPDSRASLPDSRALPPDNRPARVPSFDDRHVKAPPADERRGAPLPADDRVPPPAARPANILGASGPADDRNRDVNMAPVEDRNSSRPQVPLEERISRPSLQDRLSQPPASRPEPSHISRQASLEERLSAIPVSADSREQRGRVPDRVPPRPGPPLDDRSAGRALPPPPSSAHDDRRVDDRSGRYGRPSTPPPTERATYPPPHAGSVVRDDPRSVKGPPSPPSHRPVARDYRASGRPLSRERLGGPYRPEDRNYIPDDRRSDTMDVEGSSRFSDSRSVPYNRPFSPPSAADLARDRARTQFPPSPPRAPVPLDAPPYDDDRRYPPGREWSYQQSYSTDRRREWSAADEEYYKSRQWDRNLGPPPSSSVSDRDHRFDREPPPPPPPPMRNHGWETRDERDRRDFQRPPSPSRSYDGPPRPLSSRLTDTFGSSAPGGAPSDRSYAPPPPPREAMPPMFSRVRQRSPSPARRPGGPPLPDDTRPPIKRPREEAYASEFYPPPPLSAQSARGDLGPGPPRGRPQESYPPLSRGNSPPPTSGASSGYFERSGPPPPPSGGTGTSAGDREYPPREYPMSAYERPRSPGPGSARGYVRGGGAYPGSGRDDRRYLPAHLPPPPSSSSSQAMLPPGRRP</sequence>
<dbReference type="EMBL" id="JAACJP010000003">
    <property type="protein sequence ID" value="KAF5385851.1"/>
    <property type="molecule type" value="Genomic_DNA"/>
</dbReference>
<feature type="compositionally biased region" description="Basic and acidic residues" evidence="1">
    <location>
        <begin position="354"/>
        <end position="366"/>
    </location>
</feature>
<feature type="compositionally biased region" description="Basic and acidic residues" evidence="1">
    <location>
        <begin position="1017"/>
        <end position="1030"/>
    </location>
</feature>
<dbReference type="AlphaFoldDB" id="A0A8H5M9V6"/>
<feature type="compositionally biased region" description="Basic and acidic residues" evidence="1">
    <location>
        <begin position="676"/>
        <end position="689"/>
    </location>
</feature>
<feature type="region of interest" description="Disordered" evidence="1">
    <location>
        <begin position="84"/>
        <end position="128"/>
    </location>
</feature>
<feature type="compositionally biased region" description="Basic and acidic residues" evidence="1">
    <location>
        <begin position="566"/>
        <end position="591"/>
    </location>
</feature>
<feature type="compositionally biased region" description="Pro residues" evidence="1">
    <location>
        <begin position="842"/>
        <end position="854"/>
    </location>
</feature>